<evidence type="ECO:0000256" key="2">
    <source>
        <dbReference type="SAM" id="Phobius"/>
    </source>
</evidence>
<keyword evidence="2" id="KW-1133">Transmembrane helix</keyword>
<dbReference type="AlphaFoldDB" id="V9M5I5"/>
<organism evidence="3">
    <name type="scientific">Acinetobacter sp. M131</name>
    <dbReference type="NCBI Taxonomy" id="1280052"/>
    <lineage>
        <taxon>Bacteria</taxon>
        <taxon>Pseudomonadati</taxon>
        <taxon>Pseudomonadota</taxon>
        <taxon>Gammaproteobacteria</taxon>
        <taxon>Moraxellales</taxon>
        <taxon>Moraxellaceae</taxon>
        <taxon>Acinetobacter</taxon>
    </lineage>
</organism>
<geneLocation type="plasmid" evidence="3">
    <name>pM131-4</name>
</geneLocation>
<feature type="coiled-coil region" evidence="1">
    <location>
        <begin position="362"/>
        <end position="389"/>
    </location>
</feature>
<dbReference type="EMBL" id="JX101645">
    <property type="protein sequence ID" value="AGC70634.1"/>
    <property type="molecule type" value="Genomic_DNA"/>
</dbReference>
<dbReference type="RefSeq" id="WP_032072986.1">
    <property type="nucleotide sequence ID" value="NC_025121.1"/>
</dbReference>
<proteinExistence type="predicted"/>
<feature type="transmembrane region" description="Helical" evidence="2">
    <location>
        <begin position="328"/>
        <end position="351"/>
    </location>
</feature>
<evidence type="ECO:0000256" key="1">
    <source>
        <dbReference type="SAM" id="Coils"/>
    </source>
</evidence>
<keyword evidence="1" id="KW-0175">Coiled coil</keyword>
<evidence type="ECO:0000313" key="3">
    <source>
        <dbReference type="EMBL" id="AGC70634.1"/>
    </source>
</evidence>
<sequence>MSDQQIAATLKAMSDALHKLSMSLESEKQEHIELLKKLNEHLTHSQDAIEDNIFDFLKRIELTELLNTVNESKNNIQSQKENIDKLNEEIESIDKNIKNSLNVLDEQTEYISKKIQNNSNLIQTEIVKNVSVSVKESITTQFLNQFSEQNQNLVTKIIEANEKAVNVSVSIYKALIIEVEKIKSNHIESLENFKEHVNAFNAEINSAIKNIGSAFSEVKEHNINSMNELYESCASFQNNVIEKINAEVGQINEFFDQKISDISKAVQNSCSNTLQTMSDTEQQINQKSKQLTSVLEKNTNASIAMTEKIIEKQENIYKNLCKKLNFKYFSFNSISILIVTLVILCGLNIAATMRYEKMKNYNIALVSQNQKLQSDIKDLEATRHDLIVLTKQSVNEVRKKFPQLQIGINCKSLD</sequence>
<keyword evidence="2" id="KW-0472">Membrane</keyword>
<reference evidence="3" key="1">
    <citation type="submission" date="2012-05" db="EMBL/GenBank/DDBJ databases">
        <title>Sequencing and Analysis of an oxa-58 oxacillinase-encoding plasmid from Acinetobacter spp.</title>
        <authorList>
            <person name="Peng S.-M."/>
            <person name="Liao T.-L."/>
            <person name="Lin A.-C."/>
            <person name="Huang T.-W."/>
            <person name="Lauderdale T.-L."/>
            <person name="Chen Y.-T."/>
        </authorList>
    </citation>
    <scope>NUCLEOTIDE SEQUENCE</scope>
    <source>
        <strain evidence="3">M131</strain>
        <plasmid evidence="3">pM131-4</plasmid>
    </source>
</reference>
<feature type="coiled-coil region" evidence="1">
    <location>
        <begin position="10"/>
        <end position="103"/>
    </location>
</feature>
<accession>V9M5I5</accession>
<keyword evidence="3" id="KW-0614">Plasmid</keyword>
<name>V9M5I5_9GAMM</name>
<keyword evidence="2" id="KW-0812">Transmembrane</keyword>
<protein>
    <submittedName>
        <fullName evidence="3">Uncharacterized protein</fullName>
    </submittedName>
</protein>